<evidence type="ECO:0000256" key="2">
    <source>
        <dbReference type="ARBA" id="ARBA00022692"/>
    </source>
</evidence>
<feature type="transmembrane region" description="Helical" evidence="5">
    <location>
        <begin position="161"/>
        <end position="183"/>
    </location>
</feature>
<evidence type="ECO:0000256" key="4">
    <source>
        <dbReference type="ARBA" id="ARBA00023136"/>
    </source>
</evidence>
<proteinExistence type="predicted"/>
<reference evidence="7" key="2">
    <citation type="submission" date="2021-09" db="EMBL/GenBank/DDBJ databases">
        <authorList>
            <person name="Gilroy R."/>
        </authorList>
    </citation>
    <scope>NUCLEOTIDE SEQUENCE</scope>
    <source>
        <strain evidence="7">CHK193-16274</strain>
    </source>
</reference>
<keyword evidence="4 5" id="KW-0472">Membrane</keyword>
<evidence type="ECO:0000256" key="3">
    <source>
        <dbReference type="ARBA" id="ARBA00022989"/>
    </source>
</evidence>
<organism evidence="7 8">
    <name type="scientific">Thomasclavelia spiroformis</name>
    <dbReference type="NCBI Taxonomy" id="29348"/>
    <lineage>
        <taxon>Bacteria</taxon>
        <taxon>Bacillati</taxon>
        <taxon>Bacillota</taxon>
        <taxon>Erysipelotrichia</taxon>
        <taxon>Erysipelotrichales</taxon>
        <taxon>Coprobacillaceae</taxon>
        <taxon>Thomasclavelia</taxon>
    </lineage>
</organism>
<feature type="transmembrane region" description="Helical" evidence="5">
    <location>
        <begin position="341"/>
        <end position="359"/>
    </location>
</feature>
<comment type="subcellular location">
    <subcellularLocation>
        <location evidence="1">Membrane</location>
        <topology evidence="1">Multi-pass membrane protein</topology>
    </subcellularLocation>
</comment>
<protein>
    <recommendedName>
        <fullName evidence="6">O-antigen ligase-related domain-containing protein</fullName>
    </recommendedName>
</protein>
<accession>A0A921GBM7</accession>
<feature type="transmembrane region" description="Helical" evidence="5">
    <location>
        <begin position="380"/>
        <end position="405"/>
    </location>
</feature>
<name>A0A921GBM7_9FIRM</name>
<dbReference type="GO" id="GO:0016020">
    <property type="term" value="C:membrane"/>
    <property type="evidence" value="ECO:0007669"/>
    <property type="project" value="UniProtKB-SubCell"/>
</dbReference>
<feature type="transmembrane region" description="Helical" evidence="5">
    <location>
        <begin position="66"/>
        <end position="84"/>
    </location>
</feature>
<keyword evidence="2 5" id="KW-0812">Transmembrane</keyword>
<dbReference type="InterPro" id="IPR007016">
    <property type="entry name" value="O-antigen_ligase-rel_domated"/>
</dbReference>
<evidence type="ECO:0000313" key="8">
    <source>
        <dbReference type="Proteomes" id="UP000749320"/>
    </source>
</evidence>
<feature type="domain" description="O-antigen ligase-related" evidence="6">
    <location>
        <begin position="214"/>
        <end position="351"/>
    </location>
</feature>
<feature type="transmembrane region" description="Helical" evidence="5">
    <location>
        <begin position="31"/>
        <end position="54"/>
    </location>
</feature>
<dbReference type="Pfam" id="PF04932">
    <property type="entry name" value="Wzy_C"/>
    <property type="match status" value="1"/>
</dbReference>
<evidence type="ECO:0000259" key="6">
    <source>
        <dbReference type="Pfam" id="PF04932"/>
    </source>
</evidence>
<dbReference type="Proteomes" id="UP000749320">
    <property type="component" value="Unassembled WGS sequence"/>
</dbReference>
<feature type="transmembrane region" description="Helical" evidence="5">
    <location>
        <begin position="120"/>
        <end position="141"/>
    </location>
</feature>
<gene>
    <name evidence="7" type="ORF">K8V91_05285</name>
</gene>
<feature type="transmembrane region" description="Helical" evidence="5">
    <location>
        <begin position="195"/>
        <end position="227"/>
    </location>
</feature>
<dbReference type="AlphaFoldDB" id="A0A921GBM7"/>
<sequence>MRGKISLYKGIHIFIAIFFFGIKLVPQFQYAFAGTFWSLMYQGIFGIWLVISILRSGFWFRYLKKYIRYWFLWLLYLTFVFMIFPNTQIGFFSLNLTFWEPMFLYYYYTEILDYGRKESAIIAFVCVAFLLLGLIQSIQSINVNELAAREASSGHSSDDAMLTGNYSFTATLTILLPVCYSMLISNLQNKWKFTAFTIIGLTFYFVIHCNLMISILCLFFTLPVFFIMDNNSKFSIKRILIVCFFSVILLLLLPFLKQGVIYLLQLFAKVINSKEIDNKVIQLISLLNGMAIGNVESRFGLVDIALNTFINHPIIGIGPQNNANIYFKTYLGMHSTFFDDLARYGVLGMGVMLGAYISFYRDKIKMYSGTCCIRALKTSLISYVVISMLNPTISANVGITLFFVIPSLLNEILEIQLEKAEVERYEKNSTH</sequence>
<dbReference type="EMBL" id="DYWV01000182">
    <property type="protein sequence ID" value="HJF40320.1"/>
    <property type="molecule type" value="Genomic_DNA"/>
</dbReference>
<evidence type="ECO:0000256" key="5">
    <source>
        <dbReference type="SAM" id="Phobius"/>
    </source>
</evidence>
<evidence type="ECO:0000313" key="7">
    <source>
        <dbReference type="EMBL" id="HJF40320.1"/>
    </source>
</evidence>
<evidence type="ECO:0000256" key="1">
    <source>
        <dbReference type="ARBA" id="ARBA00004141"/>
    </source>
</evidence>
<comment type="caution">
    <text evidence="7">The sequence shown here is derived from an EMBL/GenBank/DDBJ whole genome shotgun (WGS) entry which is preliminary data.</text>
</comment>
<feature type="transmembrane region" description="Helical" evidence="5">
    <location>
        <begin position="239"/>
        <end position="264"/>
    </location>
</feature>
<reference evidence="7" key="1">
    <citation type="journal article" date="2021" name="PeerJ">
        <title>Extensive microbial diversity within the chicken gut microbiome revealed by metagenomics and culture.</title>
        <authorList>
            <person name="Gilroy R."/>
            <person name="Ravi A."/>
            <person name="Getino M."/>
            <person name="Pursley I."/>
            <person name="Horton D.L."/>
            <person name="Alikhan N.F."/>
            <person name="Baker D."/>
            <person name="Gharbi K."/>
            <person name="Hall N."/>
            <person name="Watson M."/>
            <person name="Adriaenssens E.M."/>
            <person name="Foster-Nyarko E."/>
            <person name="Jarju S."/>
            <person name="Secka A."/>
            <person name="Antonio M."/>
            <person name="Oren A."/>
            <person name="Chaudhuri R.R."/>
            <person name="La Ragione R."/>
            <person name="Hildebrand F."/>
            <person name="Pallen M.J."/>
        </authorList>
    </citation>
    <scope>NUCLEOTIDE SEQUENCE</scope>
    <source>
        <strain evidence="7">CHK193-16274</strain>
    </source>
</reference>
<feature type="transmembrane region" description="Helical" evidence="5">
    <location>
        <begin position="7"/>
        <end position="25"/>
    </location>
</feature>
<keyword evidence="3 5" id="KW-1133">Transmembrane helix</keyword>